<evidence type="ECO:0000256" key="2">
    <source>
        <dbReference type="ARBA" id="ARBA00001974"/>
    </source>
</evidence>
<dbReference type="GO" id="GO:0005737">
    <property type="term" value="C:cytoplasm"/>
    <property type="evidence" value="ECO:0007669"/>
    <property type="project" value="UniProtKB-SubCell"/>
</dbReference>
<comment type="similarity">
    <text evidence="5 12">Belongs to the protoporphyrinogen/coproporphyrinogen oxidase family. Coproporphyrinogen III oxidase subfamily.</text>
</comment>
<evidence type="ECO:0000259" key="14">
    <source>
        <dbReference type="Pfam" id="PF01593"/>
    </source>
</evidence>
<evidence type="ECO:0000313" key="15">
    <source>
        <dbReference type="EMBL" id="CAA9390399.1"/>
    </source>
</evidence>
<keyword evidence="10 12" id="KW-0560">Oxidoreductase</keyword>
<dbReference type="InterPro" id="IPR036188">
    <property type="entry name" value="FAD/NAD-bd_sf"/>
</dbReference>
<reference evidence="15" key="1">
    <citation type="submission" date="2020-02" db="EMBL/GenBank/DDBJ databases">
        <authorList>
            <person name="Meier V. D."/>
        </authorList>
    </citation>
    <scope>NUCLEOTIDE SEQUENCE</scope>
    <source>
        <strain evidence="15">AVDCRST_MAG75</strain>
    </source>
</reference>
<evidence type="ECO:0000256" key="6">
    <source>
        <dbReference type="ARBA" id="ARBA00012402"/>
    </source>
</evidence>
<dbReference type="SUPFAM" id="SSF51905">
    <property type="entry name" value="FAD/NAD(P)-binding domain"/>
    <property type="match status" value="1"/>
</dbReference>
<dbReference type="GO" id="GO:0004729">
    <property type="term" value="F:oxygen-dependent protoporphyrinogen oxidase activity"/>
    <property type="evidence" value="ECO:0007669"/>
    <property type="project" value="UniProtKB-UniRule"/>
</dbReference>
<dbReference type="InterPro" id="IPR050464">
    <property type="entry name" value="Zeta_carotene_desat/Oxidored"/>
</dbReference>
<evidence type="ECO:0000256" key="3">
    <source>
        <dbReference type="ARBA" id="ARBA00002185"/>
    </source>
</evidence>
<evidence type="ECO:0000256" key="11">
    <source>
        <dbReference type="ARBA" id="ARBA00023133"/>
    </source>
</evidence>
<dbReference type="PANTHER" id="PTHR42923:SF3">
    <property type="entry name" value="PROTOPORPHYRINOGEN OXIDASE"/>
    <property type="match status" value="1"/>
</dbReference>
<dbReference type="Pfam" id="PF01593">
    <property type="entry name" value="Amino_oxidase"/>
    <property type="match status" value="1"/>
</dbReference>
<evidence type="ECO:0000256" key="9">
    <source>
        <dbReference type="ARBA" id="ARBA00022827"/>
    </source>
</evidence>
<dbReference type="SUPFAM" id="SSF54373">
    <property type="entry name" value="FAD-linked reductases, C-terminal domain"/>
    <property type="match status" value="1"/>
</dbReference>
<dbReference type="PANTHER" id="PTHR42923">
    <property type="entry name" value="PROTOPORPHYRINOGEN OXIDASE"/>
    <property type="match status" value="1"/>
</dbReference>
<evidence type="ECO:0000256" key="1">
    <source>
        <dbReference type="ARBA" id="ARBA00001755"/>
    </source>
</evidence>
<dbReference type="Gene3D" id="1.10.3110.10">
    <property type="entry name" value="protoporphyrinogen ix oxidase, domain 3"/>
    <property type="match status" value="1"/>
</dbReference>
<dbReference type="NCBIfam" id="TIGR00562">
    <property type="entry name" value="proto_IX_ox"/>
    <property type="match status" value="1"/>
</dbReference>
<evidence type="ECO:0000256" key="8">
    <source>
        <dbReference type="ARBA" id="ARBA00022630"/>
    </source>
</evidence>
<dbReference type="GO" id="GO:0006783">
    <property type="term" value="P:heme biosynthetic process"/>
    <property type="evidence" value="ECO:0007669"/>
    <property type="project" value="UniProtKB-UniRule"/>
</dbReference>
<protein>
    <recommendedName>
        <fullName evidence="7 12">Coproporphyrinogen III oxidase</fullName>
        <ecNumber evidence="6 12">1.3.3.15</ecNumber>
    </recommendedName>
</protein>
<comment type="function">
    <text evidence="3 12">Involved in coproporphyrin-dependent heme b biosynthesis. Catalyzes the oxidation of coproporphyrinogen III to coproporphyrin III.</text>
</comment>
<feature type="compositionally biased region" description="Basic and acidic residues" evidence="13">
    <location>
        <begin position="474"/>
        <end position="484"/>
    </location>
</feature>
<gene>
    <name evidence="15" type="ORF">AVDCRST_MAG75-1532</name>
</gene>
<evidence type="ECO:0000256" key="4">
    <source>
        <dbReference type="ARBA" id="ARBA00004744"/>
    </source>
</evidence>
<dbReference type="Gene3D" id="3.50.50.60">
    <property type="entry name" value="FAD/NAD(P)-binding domain"/>
    <property type="match status" value="1"/>
</dbReference>
<keyword evidence="8 12" id="KW-0285">Flavoprotein</keyword>
<comment type="pathway">
    <text evidence="4 12">Porphyrin-containing compound metabolism; protoheme biosynthesis.</text>
</comment>
<dbReference type="Gene3D" id="3.90.660.20">
    <property type="entry name" value="Protoporphyrinogen oxidase, mitochondrial, domain 2"/>
    <property type="match status" value="1"/>
</dbReference>
<evidence type="ECO:0000256" key="12">
    <source>
        <dbReference type="RuleBase" id="RU364052"/>
    </source>
</evidence>
<evidence type="ECO:0000256" key="13">
    <source>
        <dbReference type="SAM" id="MobiDB-lite"/>
    </source>
</evidence>
<feature type="region of interest" description="Disordered" evidence="13">
    <location>
        <begin position="461"/>
        <end position="484"/>
    </location>
</feature>
<dbReference type="InterPro" id="IPR002937">
    <property type="entry name" value="Amino_oxidase"/>
</dbReference>
<feature type="domain" description="Amine oxidase" evidence="14">
    <location>
        <begin position="10"/>
        <end position="455"/>
    </location>
</feature>
<dbReference type="InterPro" id="IPR004572">
    <property type="entry name" value="Protoporphyrinogen_oxidase"/>
</dbReference>
<sequence length="484" mass="49742">MRVAVVGGGVAGLSAARELAVGGADVVVLESSARCGGKLDSVLVNGIRLDSGAESVLARRPEAVALMIDLGLGDQLVHPSQAKPQVYVGGRIVPLPPQAMGIPVDLDALAGLLTPEGLARARQEPSLPAPALVGDVGIGAYVDQRFGTEVTDRLLEPLLGGVYAGHARELSFQAVAERLFEQARHGGSLLQHARAMTPSEPAGPVFAGLAGGVAVLVDTLVADLARRGVEVRTGVTVRELTRRPGGGYRLVGGAVPDPKARDVDAVVLATPAGATARLLAPFAPAVAAELAALPYASMAVNTLVVRNVALAGSGLLVPPGELPTIKALTYSSQKWQWVADQATAVWGDGAAVVRASVGRFGEARLLQVDDATMLARTVAEARTLPGWEHAELVTGHVRRWGGALPQYLVGHRGLVHRLRGTAADLAGIEVCGAALDGVGIAATIGSATTAARNLLCGTERNQSVSAGSSARPAQHVDHEERSAR</sequence>
<organism evidence="15">
    <name type="scientific">uncultured Propionibacteriaceae bacterium</name>
    <dbReference type="NCBI Taxonomy" id="257457"/>
    <lineage>
        <taxon>Bacteria</taxon>
        <taxon>Bacillati</taxon>
        <taxon>Actinomycetota</taxon>
        <taxon>Actinomycetes</taxon>
        <taxon>Propionibacteriales</taxon>
        <taxon>Propionibacteriaceae</taxon>
        <taxon>environmental samples</taxon>
    </lineage>
</organism>
<dbReference type="AlphaFoldDB" id="A0A6J4NMP5"/>
<dbReference type="UniPathway" id="UPA00252"/>
<comment type="catalytic activity">
    <reaction evidence="1">
        <text>coproporphyrinogen III + 3 O2 = coproporphyrin III + 3 H2O2</text>
        <dbReference type="Rhea" id="RHEA:43436"/>
        <dbReference type="ChEBI" id="CHEBI:15379"/>
        <dbReference type="ChEBI" id="CHEBI:16240"/>
        <dbReference type="ChEBI" id="CHEBI:57309"/>
        <dbReference type="ChEBI" id="CHEBI:131725"/>
        <dbReference type="EC" id="1.3.3.15"/>
    </reaction>
    <physiologicalReaction direction="left-to-right" evidence="1">
        <dbReference type="Rhea" id="RHEA:43437"/>
    </physiologicalReaction>
</comment>
<dbReference type="EMBL" id="CADCUO010000087">
    <property type="protein sequence ID" value="CAA9390399.1"/>
    <property type="molecule type" value="Genomic_DNA"/>
</dbReference>
<dbReference type="EC" id="1.3.3.15" evidence="6 12"/>
<name>A0A6J4NMP5_9ACTN</name>
<proteinExistence type="inferred from homology"/>
<keyword evidence="9 12" id="KW-0274">FAD</keyword>
<evidence type="ECO:0000256" key="5">
    <source>
        <dbReference type="ARBA" id="ARBA00008310"/>
    </source>
</evidence>
<evidence type="ECO:0000256" key="10">
    <source>
        <dbReference type="ARBA" id="ARBA00023002"/>
    </source>
</evidence>
<accession>A0A6J4NMP5</accession>
<keyword evidence="12" id="KW-0963">Cytoplasm</keyword>
<evidence type="ECO:0000256" key="7">
    <source>
        <dbReference type="ARBA" id="ARBA00019046"/>
    </source>
</evidence>
<comment type="cofactor">
    <cofactor evidence="2 12">
        <name>FAD</name>
        <dbReference type="ChEBI" id="CHEBI:57692"/>
    </cofactor>
</comment>
<keyword evidence="11 12" id="KW-0350">Heme biosynthesis</keyword>
<comment type="subcellular location">
    <subcellularLocation>
        <location evidence="12">Cytoplasm</location>
    </subcellularLocation>
</comment>